<reference evidence="6 7" key="1">
    <citation type="submission" date="2015-12" db="EMBL/GenBank/DDBJ databases">
        <title>The genome of Folsomia candida.</title>
        <authorList>
            <person name="Faddeeva A."/>
            <person name="Derks M.F."/>
            <person name="Anvar Y."/>
            <person name="Smit S."/>
            <person name="Van Straalen N."/>
            <person name="Roelofs D."/>
        </authorList>
    </citation>
    <scope>NUCLEOTIDE SEQUENCE [LARGE SCALE GENOMIC DNA]</scope>
    <source>
        <strain evidence="6 7">VU population</strain>
        <tissue evidence="6">Whole body</tissue>
    </source>
</reference>
<proteinExistence type="predicted"/>
<accession>A0A226EXF9</accession>
<gene>
    <name evidence="6" type="ORF">Fcan01_03915</name>
</gene>
<keyword evidence="3" id="KW-1015">Disulfide bond</keyword>
<dbReference type="OMA" id="GQIGDTC"/>
<evidence type="ECO:0000256" key="3">
    <source>
        <dbReference type="ARBA" id="ARBA00023157"/>
    </source>
</evidence>
<keyword evidence="2" id="KW-0964">Secreted</keyword>
<dbReference type="Gene3D" id="2.10.80.10">
    <property type="entry name" value="Lipase, subunit A"/>
    <property type="match status" value="1"/>
</dbReference>
<keyword evidence="4" id="KW-0732">Signal</keyword>
<evidence type="ECO:0000256" key="4">
    <source>
        <dbReference type="SAM" id="SignalP"/>
    </source>
</evidence>
<dbReference type="GO" id="GO:0005576">
    <property type="term" value="C:extracellular region"/>
    <property type="evidence" value="ECO:0007669"/>
    <property type="project" value="UniProtKB-SubCell"/>
</dbReference>
<dbReference type="OrthoDB" id="6408184at2759"/>
<sequence length="136" mass="15379">MNNALFRSVVIIIAATLLCRSTLAKITVLPDEEIDHVDDSAPPFYQECKKTSDCPASYCCVLGMMRYQMPFCLPIGRLGDPCHPYAENNYRRNFTLNFPNLEDGVHIEESWLLMCPCAKGFSCSKEDATCRKNKTD</sequence>
<comment type="caution">
    <text evidence="6">The sequence shown here is derived from an EMBL/GenBank/DDBJ whole genome shotgun (WGS) entry which is preliminary data.</text>
</comment>
<protein>
    <submittedName>
        <fullName evidence="6">Astakine</fullName>
    </submittedName>
</protein>
<evidence type="ECO:0000256" key="2">
    <source>
        <dbReference type="ARBA" id="ARBA00022525"/>
    </source>
</evidence>
<evidence type="ECO:0000313" key="6">
    <source>
        <dbReference type="EMBL" id="OXA62272.1"/>
    </source>
</evidence>
<feature type="domain" description="Prokineticin" evidence="5">
    <location>
        <begin position="48"/>
        <end position="127"/>
    </location>
</feature>
<evidence type="ECO:0000259" key="5">
    <source>
        <dbReference type="Pfam" id="PF06607"/>
    </source>
</evidence>
<organism evidence="6 7">
    <name type="scientific">Folsomia candida</name>
    <name type="common">Springtail</name>
    <dbReference type="NCBI Taxonomy" id="158441"/>
    <lineage>
        <taxon>Eukaryota</taxon>
        <taxon>Metazoa</taxon>
        <taxon>Ecdysozoa</taxon>
        <taxon>Arthropoda</taxon>
        <taxon>Hexapoda</taxon>
        <taxon>Collembola</taxon>
        <taxon>Entomobryomorpha</taxon>
        <taxon>Isotomoidea</taxon>
        <taxon>Isotomidae</taxon>
        <taxon>Proisotominae</taxon>
        <taxon>Folsomia</taxon>
    </lineage>
</organism>
<dbReference type="Proteomes" id="UP000198287">
    <property type="component" value="Unassembled WGS sequence"/>
</dbReference>
<keyword evidence="7" id="KW-1185">Reference proteome</keyword>
<dbReference type="AlphaFoldDB" id="A0A226EXF9"/>
<name>A0A226EXF9_FOLCA</name>
<feature type="signal peptide" evidence="4">
    <location>
        <begin position="1"/>
        <end position="24"/>
    </location>
</feature>
<dbReference type="EMBL" id="LNIX01000001">
    <property type="protein sequence ID" value="OXA62272.1"/>
    <property type="molecule type" value="Genomic_DNA"/>
</dbReference>
<dbReference type="Pfam" id="PF06607">
    <property type="entry name" value="Prokineticin"/>
    <property type="match status" value="1"/>
</dbReference>
<dbReference type="InterPro" id="IPR023569">
    <property type="entry name" value="Prokineticin_domain"/>
</dbReference>
<comment type="subcellular location">
    <subcellularLocation>
        <location evidence="1">Secreted</location>
    </subcellularLocation>
</comment>
<evidence type="ECO:0000313" key="7">
    <source>
        <dbReference type="Proteomes" id="UP000198287"/>
    </source>
</evidence>
<feature type="chain" id="PRO_5013393586" evidence="4">
    <location>
        <begin position="25"/>
        <end position="136"/>
    </location>
</feature>
<evidence type="ECO:0000256" key="1">
    <source>
        <dbReference type="ARBA" id="ARBA00004613"/>
    </source>
</evidence>